<gene>
    <name evidence="2" type="ORF">CCY01nite_45920</name>
</gene>
<dbReference type="Gene3D" id="3.30.1370.110">
    <property type="match status" value="1"/>
</dbReference>
<protein>
    <recommendedName>
        <fullName evidence="1">Smr domain-containing protein</fullName>
    </recommendedName>
</protein>
<dbReference type="Proteomes" id="UP000321436">
    <property type="component" value="Unassembled WGS sequence"/>
</dbReference>
<dbReference type="OrthoDB" id="1524810at2"/>
<dbReference type="AlphaFoldDB" id="A0A512RRM1"/>
<accession>A0A512RRM1</accession>
<organism evidence="2 3">
    <name type="scientific">Chitinophaga cymbidii</name>
    <dbReference type="NCBI Taxonomy" id="1096750"/>
    <lineage>
        <taxon>Bacteria</taxon>
        <taxon>Pseudomonadati</taxon>
        <taxon>Bacteroidota</taxon>
        <taxon>Chitinophagia</taxon>
        <taxon>Chitinophagales</taxon>
        <taxon>Chitinophagaceae</taxon>
        <taxon>Chitinophaga</taxon>
    </lineage>
</organism>
<dbReference type="EMBL" id="BKAU01000006">
    <property type="protein sequence ID" value="GEP98332.1"/>
    <property type="molecule type" value="Genomic_DNA"/>
</dbReference>
<name>A0A512RRM1_9BACT</name>
<sequence>MKYQTGDRILLLHSKEEGTVVDIINDKMVMVEINGTSFPVYLDQIDFPYFHRFSQKKAPLPAKRTPGEEIRREKPAPAVNKPEKGMFLSMLPVFEFDGMDDAVSTLKFHLLNETKSSYSYHFEIWLNNTLFLELKQEVLPFQHTYLADLQFDQLNDKARFEFTFVPKEPDLKLAASYQKTWKVKAKQLFQQLAELQQQQKATIDYLLFDKYPLRQEKDVYGFSPQDLKKLSTLTSHLSIKDTTPVTAKYEVDLHIERLTDDWKGLTNLEMLGIQLNEFQHYLDLAISQHQRSMIVIHGIGSGKLRDEVHEILKTVPEVKYFVNQYHPFYGYGATEIFFK</sequence>
<feature type="domain" description="Smr" evidence="1">
    <location>
        <begin position="276"/>
        <end position="338"/>
    </location>
</feature>
<dbReference type="InterPro" id="IPR002625">
    <property type="entry name" value="Smr_dom"/>
</dbReference>
<dbReference type="InterPro" id="IPR036063">
    <property type="entry name" value="Smr_dom_sf"/>
</dbReference>
<dbReference type="Pfam" id="PF01713">
    <property type="entry name" value="Smr"/>
    <property type="match status" value="1"/>
</dbReference>
<evidence type="ECO:0000259" key="1">
    <source>
        <dbReference type="Pfam" id="PF01713"/>
    </source>
</evidence>
<evidence type="ECO:0000313" key="3">
    <source>
        <dbReference type="Proteomes" id="UP000321436"/>
    </source>
</evidence>
<dbReference type="RefSeq" id="WP_146866799.1">
    <property type="nucleotide sequence ID" value="NZ_BKAU01000006.1"/>
</dbReference>
<keyword evidence="3" id="KW-1185">Reference proteome</keyword>
<evidence type="ECO:0000313" key="2">
    <source>
        <dbReference type="EMBL" id="GEP98332.1"/>
    </source>
</evidence>
<reference evidence="2 3" key="1">
    <citation type="submission" date="2019-07" db="EMBL/GenBank/DDBJ databases">
        <title>Whole genome shotgun sequence of Chitinophaga cymbidii NBRC 109752.</title>
        <authorList>
            <person name="Hosoyama A."/>
            <person name="Uohara A."/>
            <person name="Ohji S."/>
            <person name="Ichikawa N."/>
        </authorList>
    </citation>
    <scope>NUCLEOTIDE SEQUENCE [LARGE SCALE GENOMIC DNA]</scope>
    <source>
        <strain evidence="2 3">NBRC 109752</strain>
    </source>
</reference>
<proteinExistence type="predicted"/>
<comment type="caution">
    <text evidence="2">The sequence shown here is derived from an EMBL/GenBank/DDBJ whole genome shotgun (WGS) entry which is preliminary data.</text>
</comment>